<dbReference type="Proteomes" id="UP000093053">
    <property type="component" value="Chromosome"/>
</dbReference>
<feature type="active site" evidence="3">
    <location>
        <position position="179"/>
    </location>
</feature>
<evidence type="ECO:0000313" key="4">
    <source>
        <dbReference type="EMBL" id="ANZ40555.1"/>
    </source>
</evidence>
<dbReference type="CDD" id="cd21135">
    <property type="entry name" value="amidinotransferase_StrB1-like"/>
    <property type="match status" value="1"/>
</dbReference>
<keyword evidence="5" id="KW-1185">Reference proteome</keyword>
<proteinExistence type="inferred from homology"/>
<dbReference type="PANTHER" id="PTHR10488:SF1">
    <property type="entry name" value="GLYCINE AMIDINOTRANSFERASE, MITOCHONDRIAL"/>
    <property type="match status" value="1"/>
</dbReference>
<evidence type="ECO:0000256" key="3">
    <source>
        <dbReference type="PIRSR" id="PIRSR633195-1"/>
    </source>
</evidence>
<feature type="active site" description="Amidino-cysteine intermediate" evidence="3">
    <location>
        <position position="332"/>
    </location>
</feature>
<dbReference type="GO" id="GO:0015067">
    <property type="term" value="F:amidinotransferase activity"/>
    <property type="evidence" value="ECO:0007669"/>
    <property type="project" value="InterPro"/>
</dbReference>
<dbReference type="STRING" id="1586287.BBK82_35685"/>
<dbReference type="InterPro" id="IPR033195">
    <property type="entry name" value="AmidinoTrfase"/>
</dbReference>
<evidence type="ECO:0000313" key="5">
    <source>
        <dbReference type="Proteomes" id="UP000093053"/>
    </source>
</evidence>
<sequence length="348" mass="38600">MSLVSLHNEWDPLEEMIVGIADNARVPGAEPGLFAVDYADMYDSPDQVPSGPYDARVIEETAEDLQIFADFLTANGVTVRRPVPTDHAARFGTPDWTADGESNYCPRDVLLTVGDKIIETPMVLRTRYFEPFAYKEMLLEYFASGANWISAPKPRLADGTYRLRPQDGQVLGELEPLFDAANVLRAGRDLLYLVSASGNRLGAEWLQRVLGEEYTVHALEGVYGGTHIDTTISLIRPGLMVLNPTRVRPDDLPPPFKKWDFISCPPLPDNDPEAPWLRATTWIGMNLVMVNPGLAVVDPSHGPLIAELERHGIDVAPLRLRHSRRLSGGFHCVSLDVRRSGILEDYGS</sequence>
<evidence type="ECO:0000256" key="2">
    <source>
        <dbReference type="ARBA" id="ARBA00022679"/>
    </source>
</evidence>
<dbReference type="AlphaFoldDB" id="A0A1B2HS98"/>
<dbReference type="OrthoDB" id="258252at2"/>
<evidence type="ECO:0000256" key="1">
    <source>
        <dbReference type="ARBA" id="ARBA00006943"/>
    </source>
</evidence>
<dbReference type="KEGG" id="led:BBK82_35685"/>
<organism evidence="4 5">
    <name type="scientific">Lentzea guizhouensis</name>
    <dbReference type="NCBI Taxonomy" id="1586287"/>
    <lineage>
        <taxon>Bacteria</taxon>
        <taxon>Bacillati</taxon>
        <taxon>Actinomycetota</taxon>
        <taxon>Actinomycetes</taxon>
        <taxon>Pseudonocardiales</taxon>
        <taxon>Pseudonocardiaceae</taxon>
        <taxon>Lentzea</taxon>
    </lineage>
</organism>
<dbReference type="PANTHER" id="PTHR10488">
    <property type="entry name" value="GLYCINE AMIDINOTRANSFERASE, MITOCHONDRIAL"/>
    <property type="match status" value="1"/>
</dbReference>
<keyword evidence="2 4" id="KW-0808">Transferase</keyword>
<dbReference type="EMBL" id="CP016793">
    <property type="protein sequence ID" value="ANZ40555.1"/>
    <property type="molecule type" value="Genomic_DNA"/>
</dbReference>
<name>A0A1B2HS98_9PSEU</name>
<feature type="active site" evidence="3">
    <location>
        <position position="227"/>
    </location>
</feature>
<dbReference type="Gene3D" id="3.75.10.10">
    <property type="entry name" value="L-arginine/glycine Amidinotransferase, Chain A"/>
    <property type="match status" value="1"/>
</dbReference>
<gene>
    <name evidence="4" type="ORF">BBK82_35685</name>
</gene>
<dbReference type="RefSeq" id="WP_065918893.1">
    <property type="nucleotide sequence ID" value="NZ_CP016793.1"/>
</dbReference>
<dbReference type="SUPFAM" id="SSF55909">
    <property type="entry name" value="Pentein"/>
    <property type="match status" value="1"/>
</dbReference>
<protein>
    <submittedName>
        <fullName evidence="4">Inosamine-phosphate amidinotransferase 1</fullName>
    </submittedName>
</protein>
<comment type="similarity">
    <text evidence="1">Belongs to the amidinotransferase family.</text>
</comment>
<accession>A0A1B2HS98</accession>
<reference evidence="4 5" key="1">
    <citation type="submission" date="2016-07" db="EMBL/GenBank/DDBJ databases">
        <title>Complete genome sequence of the Lentzea guizhouensis DHS C013.</title>
        <authorList>
            <person name="Cao C."/>
        </authorList>
    </citation>
    <scope>NUCLEOTIDE SEQUENCE [LARGE SCALE GENOMIC DNA]</scope>
    <source>
        <strain evidence="4 5">DHS C013</strain>
    </source>
</reference>